<accession>A0A7D9CWC7</accession>
<evidence type="ECO:0000259" key="11">
    <source>
        <dbReference type="SMART" id="SM00249"/>
    </source>
</evidence>
<dbReference type="GO" id="GO:0004402">
    <property type="term" value="F:histone acetyltransferase activity"/>
    <property type="evidence" value="ECO:0007669"/>
    <property type="project" value="TreeGrafter"/>
</dbReference>
<dbReference type="GO" id="GO:0008270">
    <property type="term" value="F:zinc ion binding"/>
    <property type="evidence" value="ECO:0007669"/>
    <property type="project" value="UniProtKB-KW"/>
</dbReference>
<dbReference type="PANTHER" id="PTHR10333:SF94">
    <property type="entry name" value="FINGER DOMAIN PROTEIN, PUTATIVE (AFU_ORTHOLOGUE AFUA_3G11940)-RELATED"/>
    <property type="match status" value="1"/>
</dbReference>
<feature type="binding site" evidence="8">
    <location>
        <position position="250"/>
    </location>
    <ligand>
        <name>Zn(2+)</name>
        <dbReference type="ChEBI" id="CHEBI:29105"/>
        <label>2</label>
    </ligand>
</feature>
<feature type="site" description="Histone H3K4me3 binding" evidence="7">
    <location>
        <position position="247"/>
    </location>
</feature>
<feature type="binding site" evidence="8">
    <location>
        <position position="279"/>
    </location>
    <ligand>
        <name>Zn(2+)</name>
        <dbReference type="ChEBI" id="CHEBI:29105"/>
        <label>2</label>
    </ligand>
</feature>
<protein>
    <submittedName>
        <fullName evidence="12">DEBR0S2_00430g1_1</fullName>
    </submittedName>
</protein>
<evidence type="ECO:0000256" key="8">
    <source>
        <dbReference type="PIRSR" id="PIRSR628651-51"/>
    </source>
</evidence>
<feature type="domain" description="Zinc finger PHD-type" evidence="11">
    <location>
        <begin position="236"/>
        <end position="283"/>
    </location>
</feature>
<feature type="binding site" evidence="8">
    <location>
        <position position="255"/>
    </location>
    <ligand>
        <name>Zn(2+)</name>
        <dbReference type="ChEBI" id="CHEBI:29105"/>
        <label>2</label>
    </ligand>
</feature>
<proteinExistence type="inferred from homology"/>
<feature type="binding site" evidence="8">
    <location>
        <position position="283"/>
    </location>
    <ligand>
        <name>Zn(2+)</name>
        <dbReference type="ChEBI" id="CHEBI:29105"/>
        <label>2</label>
    </ligand>
</feature>
<keyword evidence="4" id="KW-0863">Zinc-finger</keyword>
<organism evidence="12 13">
    <name type="scientific">Dekkera bruxellensis</name>
    <name type="common">Brettanomyces custersii</name>
    <dbReference type="NCBI Taxonomy" id="5007"/>
    <lineage>
        <taxon>Eukaryota</taxon>
        <taxon>Fungi</taxon>
        <taxon>Dikarya</taxon>
        <taxon>Ascomycota</taxon>
        <taxon>Saccharomycotina</taxon>
        <taxon>Pichiomycetes</taxon>
        <taxon>Pichiales</taxon>
        <taxon>Pichiaceae</taxon>
        <taxon>Brettanomyces</taxon>
    </lineage>
</organism>
<evidence type="ECO:0000256" key="6">
    <source>
        <dbReference type="ARBA" id="ARBA00023242"/>
    </source>
</evidence>
<dbReference type="GO" id="GO:0006355">
    <property type="term" value="P:regulation of DNA-templated transcription"/>
    <property type="evidence" value="ECO:0007669"/>
    <property type="project" value="TreeGrafter"/>
</dbReference>
<evidence type="ECO:0000313" key="12">
    <source>
        <dbReference type="EMBL" id="VUG17175.1"/>
    </source>
</evidence>
<dbReference type="Gene3D" id="3.30.40.10">
    <property type="entry name" value="Zinc/RING finger domain, C3HC4 (zinc finger)"/>
    <property type="match status" value="1"/>
</dbReference>
<dbReference type="EMBL" id="CABFWN010000002">
    <property type="protein sequence ID" value="VUG17175.1"/>
    <property type="molecule type" value="Genomic_DNA"/>
</dbReference>
<dbReference type="InterPro" id="IPR013083">
    <property type="entry name" value="Znf_RING/FYVE/PHD"/>
</dbReference>
<evidence type="ECO:0000256" key="3">
    <source>
        <dbReference type="ARBA" id="ARBA00022723"/>
    </source>
</evidence>
<comment type="similarity">
    <text evidence="2">Belongs to the ING family.</text>
</comment>
<keyword evidence="13" id="KW-1185">Reference proteome</keyword>
<feature type="compositionally biased region" description="Basic and acidic residues" evidence="10">
    <location>
        <begin position="204"/>
        <end position="218"/>
    </location>
</feature>
<feature type="binding site" evidence="8">
    <location>
        <position position="264"/>
    </location>
    <ligand>
        <name>Zn(2+)</name>
        <dbReference type="ChEBI" id="CHEBI:29105"/>
        <label>1</label>
    </ligand>
</feature>
<dbReference type="PANTHER" id="PTHR10333">
    <property type="entry name" value="INHIBITOR OF GROWTH PROTEIN"/>
    <property type="match status" value="1"/>
</dbReference>
<feature type="site" description="Histone H3K4me3 binding" evidence="7">
    <location>
        <position position="236"/>
    </location>
</feature>
<feature type="binding site" evidence="8">
    <location>
        <position position="261"/>
    </location>
    <ligand>
        <name>Zn(2+)</name>
        <dbReference type="ChEBI" id="CHEBI:29105"/>
        <label>1</label>
    </ligand>
</feature>
<sequence length="304" mass="36099">MESAQPQQQQPQQNQQNIVNTVVNANNAFISSLDHLPCEIIRSLWLIQSLNLKNERIKKDLDLLLKQKGKGNRQQLESRFQNLKMLMLRYSREIVAESAGLSQTIKDHLKFLDNDLRILQDYDDFRKMNKDPKQRWQMFDSFKRKFADEHSQEIQDTECNVQTLLPKKRASEPVSAFSNKRGKSTMVIKIDLKRFKNEPVDEKSLQKVTIKESKPDRKSHNKEKKHKDENVQTPTYCFCHGPSFGRMIACDNPKCEYEWFHYKCVGLHEDPDVKKKWFCSKKCHHQYWADIARKKRRKKRLGNY</sequence>
<feature type="site" description="Histone H3K4me3 binding" evidence="7">
    <location>
        <position position="251"/>
    </location>
</feature>
<feature type="coiled-coil region" evidence="9">
    <location>
        <begin position="47"/>
        <end position="93"/>
    </location>
</feature>
<evidence type="ECO:0000256" key="9">
    <source>
        <dbReference type="SAM" id="Coils"/>
    </source>
</evidence>
<feature type="binding site" evidence="8">
    <location>
        <position position="237"/>
    </location>
    <ligand>
        <name>Zn(2+)</name>
        <dbReference type="ChEBI" id="CHEBI:29105"/>
        <label>1</label>
    </ligand>
</feature>
<keyword evidence="5 8" id="KW-0862">Zinc</keyword>
<dbReference type="SUPFAM" id="SSF57903">
    <property type="entry name" value="FYVE/PHD zinc finger"/>
    <property type="match status" value="1"/>
</dbReference>
<evidence type="ECO:0000313" key="13">
    <source>
        <dbReference type="Proteomes" id="UP000478008"/>
    </source>
</evidence>
<feature type="site" description="Histone H3K4me3 binding" evidence="7">
    <location>
        <position position="259"/>
    </location>
</feature>
<evidence type="ECO:0000256" key="1">
    <source>
        <dbReference type="ARBA" id="ARBA00004123"/>
    </source>
</evidence>
<name>A0A7D9CWC7_DEKBR</name>
<evidence type="ECO:0000256" key="5">
    <source>
        <dbReference type="ARBA" id="ARBA00022833"/>
    </source>
</evidence>
<dbReference type="GO" id="GO:0000123">
    <property type="term" value="C:histone acetyltransferase complex"/>
    <property type="evidence" value="ECO:0007669"/>
    <property type="project" value="TreeGrafter"/>
</dbReference>
<keyword evidence="6" id="KW-0539">Nucleus</keyword>
<feature type="region of interest" description="Disordered" evidence="10">
    <location>
        <begin position="204"/>
        <end position="227"/>
    </location>
</feature>
<evidence type="ECO:0000256" key="2">
    <source>
        <dbReference type="ARBA" id="ARBA00010210"/>
    </source>
</evidence>
<dbReference type="GO" id="GO:0005634">
    <property type="term" value="C:nucleus"/>
    <property type="evidence" value="ECO:0007669"/>
    <property type="project" value="UniProtKB-SubCell"/>
</dbReference>
<reference evidence="12 13" key="1">
    <citation type="submission" date="2019-07" db="EMBL/GenBank/DDBJ databases">
        <authorList>
            <person name="Friedrich A."/>
            <person name="Schacherer J."/>
        </authorList>
    </citation>
    <scope>NUCLEOTIDE SEQUENCE [LARGE SCALE GENOMIC DNA]</scope>
</reference>
<dbReference type="InterPro" id="IPR001965">
    <property type="entry name" value="Znf_PHD"/>
</dbReference>
<dbReference type="InterPro" id="IPR028651">
    <property type="entry name" value="ING_fam"/>
</dbReference>
<dbReference type="CDD" id="cd15505">
    <property type="entry name" value="PHD_ING"/>
    <property type="match status" value="1"/>
</dbReference>
<dbReference type="Proteomes" id="UP000478008">
    <property type="component" value="Unassembled WGS sequence"/>
</dbReference>
<dbReference type="AlphaFoldDB" id="A0A7D9CWC7"/>
<comment type="subcellular location">
    <subcellularLocation>
        <location evidence="1">Nucleus</location>
    </subcellularLocation>
</comment>
<keyword evidence="3 8" id="KW-0479">Metal-binding</keyword>
<evidence type="ECO:0000256" key="4">
    <source>
        <dbReference type="ARBA" id="ARBA00022771"/>
    </source>
</evidence>
<gene>
    <name evidence="12" type="ORF">DEBR0S2_00430G</name>
</gene>
<dbReference type="InterPro" id="IPR011011">
    <property type="entry name" value="Znf_FYVE_PHD"/>
</dbReference>
<feature type="binding site" evidence="8">
    <location>
        <position position="239"/>
    </location>
    <ligand>
        <name>Zn(2+)</name>
        <dbReference type="ChEBI" id="CHEBI:29105"/>
        <label>1</label>
    </ligand>
</feature>
<evidence type="ECO:0000256" key="10">
    <source>
        <dbReference type="SAM" id="MobiDB-lite"/>
    </source>
</evidence>
<evidence type="ECO:0000256" key="7">
    <source>
        <dbReference type="PIRSR" id="PIRSR628651-50"/>
    </source>
</evidence>
<dbReference type="SMART" id="SM00249">
    <property type="entry name" value="PHD"/>
    <property type="match status" value="1"/>
</dbReference>
<keyword evidence="9" id="KW-0175">Coiled coil</keyword>